<organism evidence="1">
    <name type="scientific">Anguilla anguilla</name>
    <name type="common">European freshwater eel</name>
    <name type="synonym">Muraena anguilla</name>
    <dbReference type="NCBI Taxonomy" id="7936"/>
    <lineage>
        <taxon>Eukaryota</taxon>
        <taxon>Metazoa</taxon>
        <taxon>Chordata</taxon>
        <taxon>Craniata</taxon>
        <taxon>Vertebrata</taxon>
        <taxon>Euteleostomi</taxon>
        <taxon>Actinopterygii</taxon>
        <taxon>Neopterygii</taxon>
        <taxon>Teleostei</taxon>
        <taxon>Anguilliformes</taxon>
        <taxon>Anguillidae</taxon>
        <taxon>Anguilla</taxon>
    </lineage>
</organism>
<sequence length="74" mass="9018">MYIKCTHPLAHSYTLIDIYAHEYTCIHTHTYLNMHINTNIHSQGCELFRPFRKIHRNNYYYYFHLLVFKGVVIV</sequence>
<dbReference type="AlphaFoldDB" id="A0A0E9VZ76"/>
<reference evidence="1" key="2">
    <citation type="journal article" date="2015" name="Fish Shellfish Immunol.">
        <title>Early steps in the European eel (Anguilla anguilla)-Vibrio vulnificus interaction in the gills: Role of the RtxA13 toxin.</title>
        <authorList>
            <person name="Callol A."/>
            <person name="Pajuelo D."/>
            <person name="Ebbesson L."/>
            <person name="Teles M."/>
            <person name="MacKenzie S."/>
            <person name="Amaro C."/>
        </authorList>
    </citation>
    <scope>NUCLEOTIDE SEQUENCE</scope>
</reference>
<accession>A0A0E9VZ76</accession>
<reference evidence="1" key="1">
    <citation type="submission" date="2014-11" db="EMBL/GenBank/DDBJ databases">
        <authorList>
            <person name="Amaro Gonzalez C."/>
        </authorList>
    </citation>
    <scope>NUCLEOTIDE SEQUENCE</scope>
</reference>
<evidence type="ECO:0000313" key="1">
    <source>
        <dbReference type="EMBL" id="JAH83444.1"/>
    </source>
</evidence>
<name>A0A0E9VZ76_ANGAN</name>
<proteinExistence type="predicted"/>
<dbReference type="EMBL" id="GBXM01025133">
    <property type="protein sequence ID" value="JAH83444.1"/>
    <property type="molecule type" value="Transcribed_RNA"/>
</dbReference>
<protein>
    <submittedName>
        <fullName evidence="1">Uncharacterized protein</fullName>
    </submittedName>
</protein>